<proteinExistence type="predicted"/>
<feature type="compositionally biased region" description="Basic and acidic residues" evidence="2">
    <location>
        <begin position="123"/>
        <end position="132"/>
    </location>
</feature>
<feature type="transmembrane region" description="Helical" evidence="3">
    <location>
        <begin position="30"/>
        <end position="54"/>
    </location>
</feature>
<dbReference type="GO" id="GO:0015627">
    <property type="term" value="C:type II protein secretion system complex"/>
    <property type="evidence" value="ECO:0007669"/>
    <property type="project" value="InterPro"/>
</dbReference>
<dbReference type="PRINTS" id="PR00813">
    <property type="entry name" value="BCTERIALGSPG"/>
</dbReference>
<evidence type="ECO:0000256" key="2">
    <source>
        <dbReference type="SAM" id="MobiDB-lite"/>
    </source>
</evidence>
<dbReference type="PROSITE" id="PS00409">
    <property type="entry name" value="PROKAR_NTER_METHYL"/>
    <property type="match status" value="1"/>
</dbReference>
<feature type="region of interest" description="Disordered" evidence="2">
    <location>
        <begin position="171"/>
        <end position="207"/>
    </location>
</feature>
<sequence>MDYRTHKLRQRTDQAARPTGPDAWCTAGGFTLIELMIAVAITGILASLAVPTYTDFLYKARIARTIAELHGLAKEVQGFALSTEQYPNTLAQIGRSTLLDPWGHPYQYYRINCGSVTISHFHQPDLPDHGPDRQIIPATTPSSPHEGLVLLTVGTTHTQALVQLVAKGGSGSSASGGGSSGSGASGAGSGGPGGGGAGGGGGPPCGGVGGARKDRFLVPINSDFDIYSMGRDGQTVAPLTALKSHDDIIRASDGGFYGLATYF</sequence>
<keyword evidence="3" id="KW-0812">Transmembrane</keyword>
<feature type="region of interest" description="Disordered" evidence="2">
    <location>
        <begin position="123"/>
        <end position="143"/>
    </location>
</feature>
<dbReference type="InterPro" id="IPR045584">
    <property type="entry name" value="Pilin-like"/>
</dbReference>
<dbReference type="Gene3D" id="3.30.700.10">
    <property type="entry name" value="Glycoprotein, Type 4 Pilin"/>
    <property type="match status" value="1"/>
</dbReference>
<dbReference type="InterPro" id="IPR012902">
    <property type="entry name" value="N_methyl_site"/>
</dbReference>
<protein>
    <submittedName>
        <fullName evidence="4">Putative General secretion pathway protein G (Modular Protein)</fullName>
    </submittedName>
</protein>
<keyword evidence="5" id="KW-1185">Reference proteome</keyword>
<keyword evidence="3" id="KW-0472">Membrane</keyword>
<organism evidence="4 5">
    <name type="scientific">Nitrospira lenta</name>
    <dbReference type="NCBI Taxonomy" id="1436998"/>
    <lineage>
        <taxon>Bacteria</taxon>
        <taxon>Pseudomonadati</taxon>
        <taxon>Nitrospirota</taxon>
        <taxon>Nitrospiria</taxon>
        <taxon>Nitrospirales</taxon>
        <taxon>Nitrospiraceae</taxon>
        <taxon>Nitrospira</taxon>
    </lineage>
</organism>
<dbReference type="Proteomes" id="UP000248168">
    <property type="component" value="Unassembled WGS sequence"/>
</dbReference>
<evidence type="ECO:0000313" key="4">
    <source>
        <dbReference type="EMBL" id="SPP63250.1"/>
    </source>
</evidence>
<dbReference type="InParanoid" id="A0A330L0J2"/>
<dbReference type="NCBIfam" id="TIGR02532">
    <property type="entry name" value="IV_pilin_GFxxxE"/>
    <property type="match status" value="1"/>
</dbReference>
<accession>A0A330L0J2</accession>
<dbReference type="Pfam" id="PF07963">
    <property type="entry name" value="N_methyl"/>
    <property type="match status" value="1"/>
</dbReference>
<dbReference type="EMBL" id="OUNR01000001">
    <property type="protein sequence ID" value="SPP63250.1"/>
    <property type="molecule type" value="Genomic_DNA"/>
</dbReference>
<evidence type="ECO:0000256" key="3">
    <source>
        <dbReference type="SAM" id="Phobius"/>
    </source>
</evidence>
<dbReference type="RefSeq" id="WP_281267740.1">
    <property type="nucleotide sequence ID" value="NZ_OUNR01000001.1"/>
</dbReference>
<name>A0A330L0J2_9BACT</name>
<keyword evidence="1" id="KW-0488">Methylation</keyword>
<gene>
    <name evidence="4" type="ORF">NITLEN_10336</name>
</gene>
<reference evidence="5" key="1">
    <citation type="submission" date="2018-04" db="EMBL/GenBank/DDBJ databases">
        <authorList>
            <person name="Lucker S."/>
            <person name="Sakoula D."/>
        </authorList>
    </citation>
    <scope>NUCLEOTIDE SEQUENCE [LARGE SCALE GENOMIC DNA]</scope>
</reference>
<evidence type="ECO:0000256" key="1">
    <source>
        <dbReference type="ARBA" id="ARBA00022481"/>
    </source>
</evidence>
<evidence type="ECO:0000313" key="5">
    <source>
        <dbReference type="Proteomes" id="UP000248168"/>
    </source>
</evidence>
<dbReference type="GO" id="GO:0015628">
    <property type="term" value="P:protein secretion by the type II secretion system"/>
    <property type="evidence" value="ECO:0007669"/>
    <property type="project" value="InterPro"/>
</dbReference>
<dbReference type="InterPro" id="IPR000983">
    <property type="entry name" value="Bac_GSPG_pilin"/>
</dbReference>
<keyword evidence="3" id="KW-1133">Transmembrane helix</keyword>
<dbReference type="AlphaFoldDB" id="A0A330L0J2"/>
<dbReference type="SUPFAM" id="SSF54523">
    <property type="entry name" value="Pili subunits"/>
    <property type="match status" value="1"/>
</dbReference>